<evidence type="ECO:0000256" key="7">
    <source>
        <dbReference type="RuleBase" id="RU367076"/>
    </source>
</evidence>
<comment type="similarity">
    <text evidence="2 7">Belongs to the eukaryotic RPC3/POLR3C RNA polymerase subunit family.</text>
</comment>
<comment type="subcellular location">
    <subcellularLocation>
        <location evidence="1 7">Nucleus</location>
    </subcellularLocation>
</comment>
<gene>
    <name evidence="12" type="ORF">OLC1_LOCUS3951</name>
</gene>
<evidence type="ECO:0000256" key="2">
    <source>
        <dbReference type="ARBA" id="ARBA00007206"/>
    </source>
</evidence>
<dbReference type="PANTHER" id="PTHR12949:SF0">
    <property type="entry name" value="DNA-DIRECTED RNA POLYMERASE III SUBUNIT RPC3"/>
    <property type="match status" value="1"/>
</dbReference>
<organism evidence="12 13">
    <name type="scientific">Oldenlandia corymbosa var. corymbosa</name>
    <dbReference type="NCBI Taxonomy" id="529605"/>
    <lineage>
        <taxon>Eukaryota</taxon>
        <taxon>Viridiplantae</taxon>
        <taxon>Streptophyta</taxon>
        <taxon>Embryophyta</taxon>
        <taxon>Tracheophyta</taxon>
        <taxon>Spermatophyta</taxon>
        <taxon>Magnoliopsida</taxon>
        <taxon>eudicotyledons</taxon>
        <taxon>Gunneridae</taxon>
        <taxon>Pentapetalae</taxon>
        <taxon>asterids</taxon>
        <taxon>lamiids</taxon>
        <taxon>Gentianales</taxon>
        <taxon>Rubiaceae</taxon>
        <taxon>Rubioideae</taxon>
        <taxon>Spermacoceae</taxon>
        <taxon>Hedyotis-Oldenlandia complex</taxon>
        <taxon>Oldenlandia</taxon>
    </lineage>
</organism>
<dbReference type="FunFam" id="1.10.10.10:FF:000218">
    <property type="entry name" value="DNA-directed RNA polymerase III subunit RPC3"/>
    <property type="match status" value="1"/>
</dbReference>
<dbReference type="Proteomes" id="UP001161247">
    <property type="component" value="Chromosome 1"/>
</dbReference>
<proteinExistence type="inferred from homology"/>
<keyword evidence="5 7" id="KW-0804">Transcription</keyword>
<keyword evidence="4 7" id="KW-0240">DNA-directed RNA polymerase</keyword>
<keyword evidence="6 7" id="KW-0539">Nucleus</keyword>
<evidence type="ECO:0000256" key="5">
    <source>
        <dbReference type="ARBA" id="ARBA00023163"/>
    </source>
</evidence>
<sequence>MVSQHGIKLAVHLVSSFFGDHNAKVCDCLLRRGTLTLPLIMRYTELSKENVRHCLLALIHQNCVQAFSIQQEGAFGEAPKVITQYMALFDNIIHRMRFPKFMGIVSEELGEDCEKIFKLLLQHGRLSLSQITVDKGENSTLESLQENFNKLVHGRFVERCPAPEPFLEPPPEEQPPAKKRGTKSSKVVELTIEQRALVAAAPLDSLRFVVEAHHWDDASTEKSEGRSTDVTTAEKRKRDVFELDGSPLDKEDKKEVLWRVNAEEFLLRLRNKVCVENVRSRFGTECGTVLSAVLELDKGSNGRVDAGRTASFTITTIYDEIIKEGHLSMNLERITDCLVQMGCQRPMIEIDEPYSIDLKSIIERAQTEEVESIVLKRYGREAYRMFRLISQKGHLLETDKIADATFIEKKDAIRVLYKLWKDDYLQMEKVNVSGGGPGGGKAIQLMLWKVNKMCLWEHVLDEMYHAALNLRHRMAHDLEQEKQIRDKKPEELKARRSKIRLIYESSFMNLDDAVMLFQNFRF</sequence>
<dbReference type="Pfam" id="PF05645">
    <property type="entry name" value="RNA_pol_Rpc82"/>
    <property type="match status" value="1"/>
</dbReference>
<evidence type="ECO:0000256" key="1">
    <source>
        <dbReference type="ARBA" id="ARBA00004123"/>
    </source>
</evidence>
<dbReference type="InterPro" id="IPR036388">
    <property type="entry name" value="WH-like_DNA-bd_sf"/>
</dbReference>
<dbReference type="GO" id="GO:0006351">
    <property type="term" value="P:DNA-templated transcription"/>
    <property type="evidence" value="ECO:0007669"/>
    <property type="project" value="InterPro"/>
</dbReference>
<accession>A0AAV1C9F9</accession>
<keyword evidence="13" id="KW-1185">Reference proteome</keyword>
<evidence type="ECO:0000313" key="12">
    <source>
        <dbReference type="EMBL" id="CAI9092234.1"/>
    </source>
</evidence>
<dbReference type="EMBL" id="OX459118">
    <property type="protein sequence ID" value="CAI9092234.1"/>
    <property type="molecule type" value="Genomic_DNA"/>
</dbReference>
<dbReference type="Pfam" id="PF08221">
    <property type="entry name" value="HTH_9"/>
    <property type="match status" value="1"/>
</dbReference>
<comment type="function">
    <text evidence="7">DNA-dependent RNA polymerase catalyzes the transcription of DNA into RNA using the four ribonucleoside triphosphates as substrates. Specific core component of RNA polymerase III which synthesizes small RNAs, such as 5S rRNA and tRNAs.</text>
</comment>
<evidence type="ECO:0000259" key="11">
    <source>
        <dbReference type="Pfam" id="PF22536"/>
    </source>
</evidence>
<dbReference type="InterPro" id="IPR008806">
    <property type="entry name" value="RNA_pol_III_Rpc82_C"/>
</dbReference>
<feature type="domain" description="RNA polymerase III subunit RPC82-related helix-turn-helix" evidence="10">
    <location>
        <begin position="8"/>
        <end position="67"/>
    </location>
</feature>
<dbReference type="InterPro" id="IPR013197">
    <property type="entry name" value="RNA_pol_III_RPC82-rel_HTH"/>
</dbReference>
<evidence type="ECO:0000313" key="13">
    <source>
        <dbReference type="Proteomes" id="UP001161247"/>
    </source>
</evidence>
<feature type="domain" description="DNA-directed RNA polymerase III subunit RPC3 winged-helix" evidence="11">
    <location>
        <begin position="370"/>
        <end position="431"/>
    </location>
</feature>
<comment type="subunit">
    <text evidence="7">Component of the RNA polymerase III (Pol III) complex consisting of 17 subunits.</text>
</comment>
<feature type="domain" description="RNA polymerase III Rpc82 C -terminal" evidence="9">
    <location>
        <begin position="146"/>
        <end position="331"/>
    </location>
</feature>
<dbReference type="FunFam" id="1.10.10.10:FF:000420">
    <property type="entry name" value="RNA polymerase III subunit, putative"/>
    <property type="match status" value="1"/>
</dbReference>
<evidence type="ECO:0000259" key="10">
    <source>
        <dbReference type="Pfam" id="PF08221"/>
    </source>
</evidence>
<evidence type="ECO:0000259" key="9">
    <source>
        <dbReference type="Pfam" id="PF05645"/>
    </source>
</evidence>
<protein>
    <recommendedName>
        <fullName evidence="3 7">DNA-directed RNA polymerase III subunit RPC3</fullName>
        <shortName evidence="7">RNA polymerase III subunit C3</shortName>
    </recommendedName>
</protein>
<dbReference type="PANTHER" id="PTHR12949">
    <property type="entry name" value="RNA POLYMERASE III DNA DIRECTED -RELATED"/>
    <property type="match status" value="1"/>
</dbReference>
<evidence type="ECO:0000256" key="8">
    <source>
        <dbReference type="SAM" id="MobiDB-lite"/>
    </source>
</evidence>
<name>A0AAV1C9F9_OLDCO</name>
<feature type="region of interest" description="Disordered" evidence="8">
    <location>
        <begin position="162"/>
        <end position="185"/>
    </location>
</feature>
<feature type="compositionally biased region" description="Pro residues" evidence="8">
    <location>
        <begin position="162"/>
        <end position="174"/>
    </location>
</feature>
<evidence type="ECO:0000256" key="4">
    <source>
        <dbReference type="ARBA" id="ARBA00022478"/>
    </source>
</evidence>
<dbReference type="FunFam" id="1.10.10.10:FF:000515">
    <property type="entry name" value="DNA-directed RNA polymerase III subunit rpc3"/>
    <property type="match status" value="1"/>
</dbReference>
<evidence type="ECO:0000256" key="3">
    <source>
        <dbReference type="ARBA" id="ARBA00016689"/>
    </source>
</evidence>
<dbReference type="InterPro" id="IPR055207">
    <property type="entry name" value="POLR3C_WHD"/>
</dbReference>
<dbReference type="GO" id="GO:0003697">
    <property type="term" value="F:single-stranded DNA binding"/>
    <property type="evidence" value="ECO:0007669"/>
    <property type="project" value="UniProtKB-UniRule"/>
</dbReference>
<dbReference type="AlphaFoldDB" id="A0AAV1C9F9"/>
<dbReference type="Pfam" id="PF22536">
    <property type="entry name" value="WHD_POLR3C"/>
    <property type="match status" value="1"/>
</dbReference>
<reference evidence="12" key="1">
    <citation type="submission" date="2023-03" db="EMBL/GenBank/DDBJ databases">
        <authorList>
            <person name="Julca I."/>
        </authorList>
    </citation>
    <scope>NUCLEOTIDE SEQUENCE</scope>
</reference>
<evidence type="ECO:0000256" key="6">
    <source>
        <dbReference type="ARBA" id="ARBA00023242"/>
    </source>
</evidence>
<dbReference type="GO" id="GO:0005666">
    <property type="term" value="C:RNA polymerase III complex"/>
    <property type="evidence" value="ECO:0007669"/>
    <property type="project" value="UniProtKB-UniRule"/>
</dbReference>
<dbReference type="InterPro" id="IPR039748">
    <property type="entry name" value="RPC3"/>
</dbReference>
<dbReference type="Gene3D" id="1.10.10.10">
    <property type="entry name" value="Winged helix-like DNA-binding domain superfamily/Winged helix DNA-binding domain"/>
    <property type="match status" value="4"/>
</dbReference>